<dbReference type="InterPro" id="IPR001128">
    <property type="entry name" value="Cyt_P450"/>
</dbReference>
<organism evidence="5 6">
    <name type="scientific">Aspergillus brasiliensis</name>
    <dbReference type="NCBI Taxonomy" id="319629"/>
    <lineage>
        <taxon>Eukaryota</taxon>
        <taxon>Fungi</taxon>
        <taxon>Dikarya</taxon>
        <taxon>Ascomycota</taxon>
        <taxon>Pezizomycotina</taxon>
        <taxon>Eurotiomycetes</taxon>
        <taxon>Eurotiomycetidae</taxon>
        <taxon>Eurotiales</taxon>
        <taxon>Aspergillaceae</taxon>
        <taxon>Aspergillus</taxon>
        <taxon>Aspergillus subgen. Circumdati</taxon>
    </lineage>
</organism>
<reference evidence="5" key="1">
    <citation type="submission" date="2022-07" db="EMBL/GenBank/DDBJ databases">
        <title>Taxonomy of Aspergillus series Nigri: significant species reduction supported by multi-species coalescent approaches.</title>
        <authorList>
            <person name="Bian C."/>
            <person name="Kusuya Y."/>
            <person name="Sklenar F."/>
            <person name="D'hooge E."/>
            <person name="Yaguchi T."/>
            <person name="Takahashi H."/>
            <person name="Hubka V."/>
        </authorList>
    </citation>
    <scope>NUCLEOTIDE SEQUENCE</scope>
    <source>
        <strain evidence="5">CBS 733.88</strain>
    </source>
</reference>
<comment type="cofactor">
    <cofactor evidence="4">
        <name>heme</name>
        <dbReference type="ChEBI" id="CHEBI:30413"/>
    </cofactor>
</comment>
<proteinExistence type="inferred from homology"/>
<protein>
    <recommendedName>
        <fullName evidence="7">Cytochrome P450</fullName>
    </recommendedName>
</protein>
<comment type="caution">
    <text evidence="5">The sequence shown here is derived from an EMBL/GenBank/DDBJ whole genome shotgun (WGS) entry which is preliminary data.</text>
</comment>
<dbReference type="GO" id="GO:0005506">
    <property type="term" value="F:iron ion binding"/>
    <property type="evidence" value="ECO:0007669"/>
    <property type="project" value="InterPro"/>
</dbReference>
<keyword evidence="2" id="KW-0560">Oxidoreductase</keyword>
<dbReference type="AlphaFoldDB" id="A0A9W5YM94"/>
<evidence type="ECO:0000256" key="1">
    <source>
        <dbReference type="ARBA" id="ARBA00010617"/>
    </source>
</evidence>
<accession>A0A9W5YM94</accession>
<dbReference type="GO" id="GO:0016705">
    <property type="term" value="F:oxidoreductase activity, acting on paired donors, with incorporation or reduction of molecular oxygen"/>
    <property type="evidence" value="ECO:0007669"/>
    <property type="project" value="InterPro"/>
</dbReference>
<dbReference type="SUPFAM" id="SSF48264">
    <property type="entry name" value="Cytochrome P450"/>
    <property type="match status" value="1"/>
</dbReference>
<dbReference type="PANTHER" id="PTHR24305:SF166">
    <property type="entry name" value="CYTOCHROME P450 12A4, MITOCHONDRIAL-RELATED"/>
    <property type="match status" value="1"/>
</dbReference>
<dbReference type="PRINTS" id="PR00463">
    <property type="entry name" value="EP450I"/>
</dbReference>
<comment type="similarity">
    <text evidence="1">Belongs to the cytochrome P450 family.</text>
</comment>
<name>A0A9W5YM94_9EURO</name>
<evidence type="ECO:0000256" key="4">
    <source>
        <dbReference type="PIRSR" id="PIRSR602401-1"/>
    </source>
</evidence>
<dbReference type="EMBL" id="BROQ01000024">
    <property type="protein sequence ID" value="GKZ19964.1"/>
    <property type="molecule type" value="Genomic_DNA"/>
</dbReference>
<gene>
    <name evidence="5" type="ORF">AbraCBS73388_005078</name>
</gene>
<dbReference type="InterPro" id="IPR002401">
    <property type="entry name" value="Cyt_P450_E_grp-I"/>
</dbReference>
<dbReference type="InterPro" id="IPR036396">
    <property type="entry name" value="Cyt_P450_sf"/>
</dbReference>
<evidence type="ECO:0008006" key="7">
    <source>
        <dbReference type="Google" id="ProtNLM"/>
    </source>
</evidence>
<evidence type="ECO:0000313" key="5">
    <source>
        <dbReference type="EMBL" id="GKZ19964.1"/>
    </source>
</evidence>
<evidence type="ECO:0000313" key="6">
    <source>
        <dbReference type="Proteomes" id="UP001143548"/>
    </source>
</evidence>
<evidence type="ECO:0000256" key="2">
    <source>
        <dbReference type="ARBA" id="ARBA00023002"/>
    </source>
</evidence>
<dbReference type="GO" id="GO:0004497">
    <property type="term" value="F:monooxygenase activity"/>
    <property type="evidence" value="ECO:0007669"/>
    <property type="project" value="UniProtKB-KW"/>
</dbReference>
<feature type="binding site" description="axial binding residue" evidence="4">
    <location>
        <position position="124"/>
    </location>
    <ligand>
        <name>heme</name>
        <dbReference type="ChEBI" id="CHEBI:30413"/>
    </ligand>
    <ligandPart>
        <name>Fe</name>
        <dbReference type="ChEBI" id="CHEBI:18248"/>
    </ligandPart>
</feature>
<dbReference type="Proteomes" id="UP001143548">
    <property type="component" value="Unassembled WGS sequence"/>
</dbReference>
<keyword evidence="4" id="KW-0408">Iron</keyword>
<keyword evidence="3" id="KW-0503">Monooxygenase</keyword>
<sequence length="147" mass="16730">MHNVVEEVHQAFTADDQITVQSTQGLIYMEAVLDETMRLHHPTPITLPRVVPPEGRQLDVHFIPGNTIVGINLHNIHTSPEHWDEPHAVRPERFLPKDNVRCDSRFNKDVTAAYMPFSTGPSICIASRQRVGWRRGQPISCTSQSRF</sequence>
<keyword evidence="4" id="KW-0479">Metal-binding</keyword>
<dbReference type="GO" id="GO:0020037">
    <property type="term" value="F:heme binding"/>
    <property type="evidence" value="ECO:0007669"/>
    <property type="project" value="InterPro"/>
</dbReference>
<evidence type="ECO:0000256" key="3">
    <source>
        <dbReference type="ARBA" id="ARBA00023033"/>
    </source>
</evidence>
<keyword evidence="4" id="KW-0349">Heme</keyword>
<dbReference type="Gene3D" id="1.10.630.10">
    <property type="entry name" value="Cytochrome P450"/>
    <property type="match status" value="1"/>
</dbReference>
<dbReference type="InterPro" id="IPR050121">
    <property type="entry name" value="Cytochrome_P450_monoxygenase"/>
</dbReference>
<dbReference type="PANTHER" id="PTHR24305">
    <property type="entry name" value="CYTOCHROME P450"/>
    <property type="match status" value="1"/>
</dbReference>
<dbReference type="Pfam" id="PF00067">
    <property type="entry name" value="p450"/>
    <property type="match status" value="1"/>
</dbReference>